<evidence type="ECO:0000256" key="1">
    <source>
        <dbReference type="ARBA" id="ARBA00004442"/>
    </source>
</evidence>
<protein>
    <submittedName>
        <fullName evidence="9">Type IV pilus biogenesis protein PilQ</fullName>
    </submittedName>
</protein>
<evidence type="ECO:0000313" key="9">
    <source>
        <dbReference type="EMBL" id="VAW85056.1"/>
    </source>
</evidence>
<keyword evidence="4" id="KW-0732">Signal</keyword>
<dbReference type="Pfam" id="PF03958">
    <property type="entry name" value="Secretin_N"/>
    <property type="match status" value="1"/>
</dbReference>
<dbReference type="Gene3D" id="2.60.40.3500">
    <property type="match status" value="1"/>
</dbReference>
<dbReference type="InterPro" id="IPR021731">
    <property type="entry name" value="AMIN_dom"/>
</dbReference>
<dbReference type="InterPro" id="IPR004846">
    <property type="entry name" value="T2SS/T3SS_dom"/>
</dbReference>
<reference evidence="9" key="1">
    <citation type="submission" date="2018-06" db="EMBL/GenBank/DDBJ databases">
        <authorList>
            <person name="Zhirakovskaya E."/>
        </authorList>
    </citation>
    <scope>NUCLEOTIDE SEQUENCE</scope>
</reference>
<dbReference type="GO" id="GO:0009306">
    <property type="term" value="P:protein secretion"/>
    <property type="evidence" value="ECO:0007669"/>
    <property type="project" value="InterPro"/>
</dbReference>
<comment type="similarity">
    <text evidence="2">Belongs to the bacterial secretin family. PilQ subfamily.</text>
</comment>
<dbReference type="InterPro" id="IPR038591">
    <property type="entry name" value="NolW-like_sf"/>
</dbReference>
<dbReference type="PROSITE" id="PS00875">
    <property type="entry name" value="T2SP_D"/>
    <property type="match status" value="1"/>
</dbReference>
<keyword evidence="7" id="KW-0998">Cell outer membrane</keyword>
<evidence type="ECO:0000256" key="4">
    <source>
        <dbReference type="ARBA" id="ARBA00022729"/>
    </source>
</evidence>
<organism evidence="9">
    <name type="scientific">hydrothermal vent metagenome</name>
    <dbReference type="NCBI Taxonomy" id="652676"/>
    <lineage>
        <taxon>unclassified sequences</taxon>
        <taxon>metagenomes</taxon>
        <taxon>ecological metagenomes</taxon>
    </lineage>
</organism>
<dbReference type="InterPro" id="IPR005644">
    <property type="entry name" value="NolW-like"/>
</dbReference>
<gene>
    <name evidence="9" type="ORF">MNBD_GAMMA18-60</name>
</gene>
<dbReference type="PANTHER" id="PTHR30604:SF1">
    <property type="entry name" value="DNA UTILIZATION PROTEIN HOFQ"/>
    <property type="match status" value="1"/>
</dbReference>
<evidence type="ECO:0000256" key="3">
    <source>
        <dbReference type="ARBA" id="ARBA00022448"/>
    </source>
</evidence>
<evidence type="ECO:0000259" key="8">
    <source>
        <dbReference type="SMART" id="SM00965"/>
    </source>
</evidence>
<comment type="subcellular location">
    <subcellularLocation>
        <location evidence="1">Cell outer membrane</location>
    </subcellularLocation>
</comment>
<evidence type="ECO:0000256" key="5">
    <source>
        <dbReference type="ARBA" id="ARBA00022927"/>
    </source>
</evidence>
<accession>A0A3B0ZWS9</accession>
<dbReference type="InterPro" id="IPR051808">
    <property type="entry name" value="Type_IV_pilus_biogenesis"/>
</dbReference>
<dbReference type="AlphaFoldDB" id="A0A3B0ZWS9"/>
<dbReference type="InterPro" id="IPR004845">
    <property type="entry name" value="T2SS_GspD_CS"/>
</dbReference>
<proteinExistence type="inferred from homology"/>
<dbReference type="NCBIfam" id="TIGR02515">
    <property type="entry name" value="IV_pilus_PilQ"/>
    <property type="match status" value="1"/>
</dbReference>
<dbReference type="PRINTS" id="PR00811">
    <property type="entry name" value="BCTERIALGSPD"/>
</dbReference>
<dbReference type="Pfam" id="PF00263">
    <property type="entry name" value="Secretin"/>
    <property type="match status" value="1"/>
</dbReference>
<dbReference type="PANTHER" id="PTHR30604">
    <property type="entry name" value="PROTEIN TRANSPORT PROTEIN HOFQ"/>
    <property type="match status" value="1"/>
</dbReference>
<feature type="domain" description="Secretin/TonB short N-terminal" evidence="8">
    <location>
        <begin position="377"/>
        <end position="425"/>
    </location>
</feature>
<evidence type="ECO:0000256" key="2">
    <source>
        <dbReference type="ARBA" id="ARBA00006304"/>
    </source>
</evidence>
<evidence type="ECO:0000256" key="6">
    <source>
        <dbReference type="ARBA" id="ARBA00023136"/>
    </source>
</evidence>
<keyword evidence="5" id="KW-0653">Protein transport</keyword>
<dbReference type="SMART" id="SM00965">
    <property type="entry name" value="STN"/>
    <property type="match status" value="1"/>
</dbReference>
<dbReference type="Gene3D" id="2.60.40.3470">
    <property type="match status" value="1"/>
</dbReference>
<name>A0A3B0ZWS9_9ZZZZ</name>
<evidence type="ECO:0000256" key="7">
    <source>
        <dbReference type="ARBA" id="ARBA00023237"/>
    </source>
</evidence>
<dbReference type="Gene3D" id="3.30.1370.130">
    <property type="match status" value="1"/>
</dbReference>
<sequence>PSYFTSTSPARITFDFSGVKNQLPWTLPLKIKGGVNASSVTAVEASGRTRVVINLHELVGYETRIENGSLFIKLNSEEAVASSSVQDQASAVNAEPIVASVVEPAAATVVTVGKEMNKLSLLQIKQQIIADRKLQLRLLFDGGTPKVSEFSIDNPPRLVFDLEGVTSELKNNNIELGIGAVKGIDAVEVGGRTRIVISLVDSVNYEAKSVGRELLITFDSPNSGRESVSLSDEHEISAIDFRRGDDGQGRIIVKLSSQSVVTDTRLVGKKVIVDFMNTALPTGLAKRYDVLDFATPVKSIDANAAAGYTRLVVTMKDDFEHLAFQAEKQFTLEVKEPQTNKKIGGVDGEYIGDKLSLNFQDIEVRAVLQLIADFTGLNMVASDTVTGNLTLRLKNVPWDQALEIILRTKGLAMRQEGNVILVAPSEEVAAREKMELESQRQLEDLEAIRTELIQVNYAKATELVNLLSDGEGLLSARGKVSVDERTNTLLVSDISEKRENIRELIGRLDVPIRQVMIDSRIVIASSNFSRDLGARFGVTNFDRQGDNLFMTSGSSRAVGSTMVNSALDTSINGIEVPTGPSNYTDRLNVNMPVSAANAGRFALSILSGGSLLDLEISALQAEGRGEVVSSPRVVTSNGKEALIEQGTEIPYREASSSGAATISFKKAVLSLTVTPQITPDDRVLMDLRVSKDSVGEVFANVPSIDTKEVRSQVLVNNGDTVVLGGVYEQTKMEGVSKVPFLGDLPILGALFRNTSKQDDKVELLIFVTPKILKEGGRLH</sequence>
<dbReference type="Gene3D" id="3.30.1370.120">
    <property type="match status" value="1"/>
</dbReference>
<dbReference type="InterPro" id="IPR001775">
    <property type="entry name" value="GspD/PilQ"/>
</dbReference>
<dbReference type="GO" id="GO:0009279">
    <property type="term" value="C:cell outer membrane"/>
    <property type="evidence" value="ECO:0007669"/>
    <property type="project" value="UniProtKB-SubCell"/>
</dbReference>
<keyword evidence="3" id="KW-0813">Transport</keyword>
<dbReference type="InterPro" id="IPR013355">
    <property type="entry name" value="Pilus_4_PilQ"/>
</dbReference>
<keyword evidence="6" id="KW-0472">Membrane</keyword>
<dbReference type="EMBL" id="UOFP01000079">
    <property type="protein sequence ID" value="VAW85056.1"/>
    <property type="molecule type" value="Genomic_DNA"/>
</dbReference>
<dbReference type="Pfam" id="PF07660">
    <property type="entry name" value="STN"/>
    <property type="match status" value="1"/>
</dbReference>
<dbReference type="InterPro" id="IPR011662">
    <property type="entry name" value="Secretin/TonB_short_N"/>
</dbReference>
<dbReference type="Pfam" id="PF11741">
    <property type="entry name" value="AMIN"/>
    <property type="match status" value="2"/>
</dbReference>
<feature type="non-terminal residue" evidence="9">
    <location>
        <position position="1"/>
    </location>
</feature>